<evidence type="ECO:0000313" key="2">
    <source>
        <dbReference type="Proteomes" id="UP000598174"/>
    </source>
</evidence>
<dbReference type="AlphaFoldDB" id="A0A919MHL2"/>
<proteinExistence type="predicted"/>
<sequence length="104" mass="11248">MTQPSPQEVAVATNALRSEAGEWDTQSATIANVSTRATDMEFGRLEAGLFQLLVGPYNDVINAVAARTKEGATAMTQIGQTLRTVADTYDAEDKAAMHRIKNIY</sequence>
<keyword evidence="2" id="KW-1185">Reference proteome</keyword>
<organism evidence="1 2">
    <name type="scientific">Paractinoplanes ferrugineus</name>
    <dbReference type="NCBI Taxonomy" id="113564"/>
    <lineage>
        <taxon>Bacteria</taxon>
        <taxon>Bacillati</taxon>
        <taxon>Actinomycetota</taxon>
        <taxon>Actinomycetes</taxon>
        <taxon>Micromonosporales</taxon>
        <taxon>Micromonosporaceae</taxon>
        <taxon>Paractinoplanes</taxon>
    </lineage>
</organism>
<name>A0A919MHL2_9ACTN</name>
<evidence type="ECO:0000313" key="1">
    <source>
        <dbReference type="EMBL" id="GIE08192.1"/>
    </source>
</evidence>
<comment type="caution">
    <text evidence="1">The sequence shown here is derived from an EMBL/GenBank/DDBJ whole genome shotgun (WGS) entry which is preliminary data.</text>
</comment>
<gene>
    <name evidence="1" type="ORF">Afe05nite_00320</name>
</gene>
<dbReference type="RefSeq" id="WP_203814837.1">
    <property type="nucleotide sequence ID" value="NZ_BAAABP010000014.1"/>
</dbReference>
<dbReference type="Proteomes" id="UP000598174">
    <property type="component" value="Unassembled WGS sequence"/>
</dbReference>
<protein>
    <recommendedName>
        <fullName evidence="3">Excreted virulence factor EspC (Type VII ESX diderm)</fullName>
    </recommendedName>
</protein>
<evidence type="ECO:0008006" key="3">
    <source>
        <dbReference type="Google" id="ProtNLM"/>
    </source>
</evidence>
<reference evidence="1" key="1">
    <citation type="submission" date="2021-01" db="EMBL/GenBank/DDBJ databases">
        <title>Whole genome shotgun sequence of Actinoplanes ferrugineus NBRC 15555.</title>
        <authorList>
            <person name="Komaki H."/>
            <person name="Tamura T."/>
        </authorList>
    </citation>
    <scope>NUCLEOTIDE SEQUENCE</scope>
    <source>
        <strain evidence="1">NBRC 15555</strain>
    </source>
</reference>
<accession>A0A919MHL2</accession>
<dbReference type="EMBL" id="BOMM01000001">
    <property type="protein sequence ID" value="GIE08192.1"/>
    <property type="molecule type" value="Genomic_DNA"/>
</dbReference>